<keyword evidence="6" id="KW-0814">Transposable element</keyword>
<evidence type="ECO:0000313" key="7">
    <source>
        <dbReference type="EMBL" id="MBF4769671.1"/>
    </source>
</evidence>
<dbReference type="GO" id="GO:0006313">
    <property type="term" value="P:DNA transposition"/>
    <property type="evidence" value="ECO:0007669"/>
    <property type="project" value="UniProtKB-UniRule"/>
</dbReference>
<name>A0A930VRP5_9ACTN</name>
<evidence type="ECO:0000256" key="1">
    <source>
        <dbReference type="ARBA" id="ARBA00002190"/>
    </source>
</evidence>
<dbReference type="GO" id="GO:0004803">
    <property type="term" value="F:transposase activity"/>
    <property type="evidence" value="ECO:0007669"/>
    <property type="project" value="UniProtKB-UniRule"/>
</dbReference>
<accession>A0A930VRP5</accession>
<evidence type="ECO:0000256" key="6">
    <source>
        <dbReference type="RuleBase" id="RU365089"/>
    </source>
</evidence>
<dbReference type="Proteomes" id="UP000660668">
    <property type="component" value="Unassembled WGS sequence"/>
</dbReference>
<dbReference type="Pfam" id="PF00872">
    <property type="entry name" value="Transposase_mut"/>
    <property type="match status" value="1"/>
</dbReference>
<keyword evidence="5 6" id="KW-0233">DNA recombination</keyword>
<dbReference type="InterPro" id="IPR001207">
    <property type="entry name" value="Transposase_mutator"/>
</dbReference>
<evidence type="ECO:0000313" key="8">
    <source>
        <dbReference type="Proteomes" id="UP000660668"/>
    </source>
</evidence>
<evidence type="ECO:0000256" key="4">
    <source>
        <dbReference type="ARBA" id="ARBA00023125"/>
    </source>
</evidence>
<keyword evidence="8" id="KW-1185">Reference proteome</keyword>
<comment type="similarity">
    <text evidence="2 6">Belongs to the transposase mutator family.</text>
</comment>
<comment type="function">
    <text evidence="1 6">Required for the transposition of the insertion element.</text>
</comment>
<dbReference type="EMBL" id="JADKPO010000029">
    <property type="protein sequence ID" value="MBF4769671.1"/>
    <property type="molecule type" value="Genomic_DNA"/>
</dbReference>
<keyword evidence="3 6" id="KW-0815">Transposition</keyword>
<dbReference type="PANTHER" id="PTHR33217">
    <property type="entry name" value="TRANSPOSASE FOR INSERTION SEQUENCE ELEMENT IS1081"/>
    <property type="match status" value="1"/>
</dbReference>
<sequence length="247" mass="27106">MSERHRSTGLLAELAQHVIEAALEAELMEHLAGAHNQRLHRGRRNSRNGTRAKTVRTVVGPVTVEVPRDRWGTFQPMTVGKWQREVVGIDRVLLPLAAKGAPARETLDLLAQAYPTTAAPRTLSRILDTVRARLRHWHDRTVSEQFPVLHVHVSTMRTHKGQAAGFPVLSVVGATAPDDQGHQHRELLSLHAVRSDRGSEPWTTVVSDLHRRELSGVRSVVGSAAAPFRQAAAGVWPAAELLTALTA</sequence>
<organism evidence="7 8">
    <name type="scientific">Nocardioides agariphilus</name>
    <dbReference type="NCBI Taxonomy" id="433664"/>
    <lineage>
        <taxon>Bacteria</taxon>
        <taxon>Bacillati</taxon>
        <taxon>Actinomycetota</taxon>
        <taxon>Actinomycetes</taxon>
        <taxon>Propionibacteriales</taxon>
        <taxon>Nocardioidaceae</taxon>
        <taxon>Nocardioides</taxon>
    </lineage>
</organism>
<gene>
    <name evidence="7" type="ORF">ISU10_18030</name>
</gene>
<protein>
    <recommendedName>
        <fullName evidence="6">Mutator family transposase</fullName>
    </recommendedName>
</protein>
<dbReference type="AlphaFoldDB" id="A0A930VRP5"/>
<evidence type="ECO:0000256" key="5">
    <source>
        <dbReference type="ARBA" id="ARBA00023172"/>
    </source>
</evidence>
<dbReference type="GO" id="GO:0003677">
    <property type="term" value="F:DNA binding"/>
    <property type="evidence" value="ECO:0007669"/>
    <property type="project" value="UniProtKB-UniRule"/>
</dbReference>
<dbReference type="PANTHER" id="PTHR33217:SF8">
    <property type="entry name" value="MUTATOR FAMILY TRANSPOSASE"/>
    <property type="match status" value="1"/>
</dbReference>
<reference evidence="7" key="1">
    <citation type="submission" date="2020-11" db="EMBL/GenBank/DDBJ databases">
        <title>Nocardioides cynanchi sp. nov., isolated from soil of rhizosphere of Cynanchum wilfordii.</title>
        <authorList>
            <person name="Lee J.-S."/>
            <person name="Suh M.K."/>
            <person name="Kim J.-S."/>
        </authorList>
    </citation>
    <scope>NUCLEOTIDE SEQUENCE</scope>
    <source>
        <strain evidence="7">KCTC 19276</strain>
    </source>
</reference>
<dbReference type="RefSeq" id="WP_194697818.1">
    <property type="nucleotide sequence ID" value="NZ_JADKPO010000029.1"/>
</dbReference>
<keyword evidence="4 6" id="KW-0238">DNA-binding</keyword>
<evidence type="ECO:0000256" key="2">
    <source>
        <dbReference type="ARBA" id="ARBA00010961"/>
    </source>
</evidence>
<evidence type="ECO:0000256" key="3">
    <source>
        <dbReference type="ARBA" id="ARBA00022578"/>
    </source>
</evidence>
<comment type="caution">
    <text evidence="7">The sequence shown here is derived from an EMBL/GenBank/DDBJ whole genome shotgun (WGS) entry which is preliminary data.</text>
</comment>
<proteinExistence type="inferred from homology"/>